<dbReference type="InterPro" id="IPR000569">
    <property type="entry name" value="HECT_dom"/>
</dbReference>
<dbReference type="InterPro" id="IPR035983">
    <property type="entry name" value="Hect_E3_ubiquitin_ligase"/>
</dbReference>
<dbReference type="AlphaFoldDB" id="A0A183NN67"/>
<reference evidence="6 7" key="1">
    <citation type="submission" date="2018-11" db="EMBL/GenBank/DDBJ databases">
        <authorList>
            <consortium name="Pathogen Informatics"/>
        </authorList>
    </citation>
    <scope>NUCLEOTIDE SEQUENCE [LARGE SCALE GENOMIC DNA]</scope>
    <source>
        <strain>Denwood</strain>
        <strain evidence="7">Zambia</strain>
    </source>
</reference>
<evidence type="ECO:0000256" key="5">
    <source>
        <dbReference type="PROSITE-ProRule" id="PRU00104"/>
    </source>
</evidence>
<dbReference type="GO" id="GO:0000209">
    <property type="term" value="P:protein polyubiquitination"/>
    <property type="evidence" value="ECO:0007669"/>
    <property type="project" value="InterPro"/>
</dbReference>
<evidence type="ECO:0000313" key="7">
    <source>
        <dbReference type="Proteomes" id="UP000269396"/>
    </source>
</evidence>
<evidence type="ECO:0000256" key="4">
    <source>
        <dbReference type="ARBA" id="ARBA00022786"/>
    </source>
</evidence>
<dbReference type="PANTHER" id="PTHR45700">
    <property type="entry name" value="UBIQUITIN-PROTEIN LIGASE E3C"/>
    <property type="match status" value="1"/>
</dbReference>
<keyword evidence="3" id="KW-0808">Transferase</keyword>
<protein>
    <recommendedName>
        <fullName evidence="2">HECT-type E3 ubiquitin transferase</fullName>
        <ecNumber evidence="2">2.3.2.26</ecNumber>
    </recommendedName>
</protein>
<proteinExistence type="predicted"/>
<dbReference type="Proteomes" id="UP000269396">
    <property type="component" value="Unassembled WGS sequence"/>
</dbReference>
<dbReference type="Gene3D" id="3.90.1750.10">
    <property type="entry name" value="Hect, E3 ligase catalytic domains"/>
    <property type="match status" value="1"/>
</dbReference>
<accession>A0A183NN67</accession>
<gene>
    <name evidence="6" type="ORF">SMTD_LOCUS3553</name>
</gene>
<dbReference type="Pfam" id="PF00632">
    <property type="entry name" value="HECT"/>
    <property type="match status" value="1"/>
</dbReference>
<keyword evidence="4 5" id="KW-0833">Ubl conjugation pathway</keyword>
<dbReference type="PANTHER" id="PTHR45700:SF2">
    <property type="entry name" value="UBIQUITIN-PROTEIN LIGASE E3C"/>
    <property type="match status" value="1"/>
</dbReference>
<dbReference type="EMBL" id="UZAL01006711">
    <property type="protein sequence ID" value="VDO96621.1"/>
    <property type="molecule type" value="Genomic_DNA"/>
</dbReference>
<comment type="caution">
    <text evidence="5">Lacks conserved residue(s) required for the propagation of feature annotation.</text>
</comment>
<feature type="non-terminal residue" evidence="6">
    <location>
        <position position="1"/>
    </location>
</feature>
<dbReference type="GO" id="GO:0006511">
    <property type="term" value="P:ubiquitin-dependent protein catabolic process"/>
    <property type="evidence" value="ECO:0007669"/>
    <property type="project" value="TreeGrafter"/>
</dbReference>
<evidence type="ECO:0000313" key="6">
    <source>
        <dbReference type="EMBL" id="VDO96621.1"/>
    </source>
</evidence>
<evidence type="ECO:0000256" key="1">
    <source>
        <dbReference type="ARBA" id="ARBA00000885"/>
    </source>
</evidence>
<evidence type="ECO:0000256" key="3">
    <source>
        <dbReference type="ARBA" id="ARBA00022679"/>
    </source>
</evidence>
<dbReference type="InterPro" id="IPR044611">
    <property type="entry name" value="E3A/B/C-like"/>
</dbReference>
<organism evidence="6 7">
    <name type="scientific">Schistosoma mattheei</name>
    <dbReference type="NCBI Taxonomy" id="31246"/>
    <lineage>
        <taxon>Eukaryota</taxon>
        <taxon>Metazoa</taxon>
        <taxon>Spiralia</taxon>
        <taxon>Lophotrochozoa</taxon>
        <taxon>Platyhelminthes</taxon>
        <taxon>Trematoda</taxon>
        <taxon>Digenea</taxon>
        <taxon>Strigeidida</taxon>
        <taxon>Schistosomatoidea</taxon>
        <taxon>Schistosomatidae</taxon>
        <taxon>Schistosoma</taxon>
    </lineage>
</organism>
<keyword evidence="7" id="KW-1185">Reference proteome</keyword>
<dbReference type="SUPFAM" id="SSF56204">
    <property type="entry name" value="Hect, E3 ligase catalytic domain"/>
    <property type="match status" value="1"/>
</dbReference>
<dbReference type="EC" id="2.3.2.26" evidence="2"/>
<dbReference type="PROSITE" id="PS50237">
    <property type="entry name" value="HECT"/>
    <property type="match status" value="1"/>
</dbReference>
<dbReference type="GO" id="GO:0061630">
    <property type="term" value="F:ubiquitin protein ligase activity"/>
    <property type="evidence" value="ECO:0007669"/>
    <property type="project" value="UniProtKB-EC"/>
</dbReference>
<evidence type="ECO:0000256" key="2">
    <source>
        <dbReference type="ARBA" id="ARBA00012485"/>
    </source>
</evidence>
<dbReference type="STRING" id="31246.A0A183NN67"/>
<name>A0A183NN67_9TREM</name>
<comment type="catalytic activity">
    <reaction evidence="1">
        <text>S-ubiquitinyl-[E2 ubiquitin-conjugating enzyme]-L-cysteine + [acceptor protein]-L-lysine = [E2 ubiquitin-conjugating enzyme]-L-cysteine + N(6)-ubiquitinyl-[acceptor protein]-L-lysine.</text>
        <dbReference type="EC" id="2.3.2.26"/>
    </reaction>
</comment>
<sequence>IYPQVRAFTAGLNDVIPIDWVRLFDAEELQTLISGADMVIDVNDLKQHTFYIGTMVGDSDLLVEVLNVHQAILLHYINTSKREQEEIQKIVLPDSRNNKWYGTVVDVNDYN</sequence>